<comment type="caution">
    <text evidence="7">Lacks conserved residue(s) required for the propagation of feature annotation.</text>
</comment>
<sequence>MESTAGSVNHLWQRVRRLSDSDAMMGVAVVTILAVMLMPIPSGLLDIFLAVNLSFGLLVLLTTIYTVKPLDFGIFPSLLLVTTLFRLSLNVASTRLILLNGHTGPDAAGGIIQAFGQFVVGGNYVIGLVIFVILVIVNFVVITKGTERISEVAARFTLDAMPGKQMSIDADLNAGLIDESDARRRRLEITREADFYGTMDGASKFVRGDAIAGILITLINIIGGLAIGVLQKGMPAVDALKNYTLLTVGDGLVSQIPALVISTSAGILVSRAESDLGMGHAFGKQLALQPRPLAIAGAMLWGLAIMPGFPSLPLILVGSGLAGASYALRNKKTGEKAAARERAEGDAEKLEKGQPLPPSLDILELEVGYGLIPLVDESQQGDLLARIRAIRNQLALDYGIIVPSLHVRDNLQLKPSEYRLLLKGNPVAKGELMLGHLLALSTSDEAPPLDGVPTKDPAFGLPAFWIPENRRDQAVKAGYTVIDLSTVVATHLTELFKKYADELLTRQTVQRLLDHLSESHPKLIEDLTPNPLPLGTIQKVLQNLIRERVPIRDLQTICETLADQAAVSKDPEILTEYVRQALARTITRSYESEDGVLHVLTLAPELEDRLLKSIQKTDQGSFLALDPDFLQRLVQAINVEAKKAVNLGHHPVILSSPMVRRHLRKLLERFLPEVMVISHSELSSPLEIRSIGVIRIEHAR</sequence>
<evidence type="ECO:0000313" key="8">
    <source>
        <dbReference type="EMBL" id="QCQ22701.1"/>
    </source>
</evidence>
<dbReference type="InterPro" id="IPR025505">
    <property type="entry name" value="FHIPEP_CS"/>
</dbReference>
<keyword evidence="7" id="KW-1005">Bacterial flagellum biogenesis</keyword>
<dbReference type="InterPro" id="IPR042193">
    <property type="entry name" value="FHIPEP_3"/>
</dbReference>
<dbReference type="GO" id="GO:0009306">
    <property type="term" value="P:protein secretion"/>
    <property type="evidence" value="ECO:0007669"/>
    <property type="project" value="InterPro"/>
</dbReference>
<dbReference type="Proteomes" id="UP000298602">
    <property type="component" value="Chromosome"/>
</dbReference>
<dbReference type="PANTHER" id="PTHR30161:SF1">
    <property type="entry name" value="FLAGELLAR BIOSYNTHESIS PROTEIN FLHA-RELATED"/>
    <property type="match status" value="1"/>
</dbReference>
<dbReference type="RefSeq" id="WP_137424985.1">
    <property type="nucleotide sequence ID" value="NZ_CP040098.1"/>
</dbReference>
<keyword evidence="8" id="KW-0966">Cell projection</keyword>
<gene>
    <name evidence="7 8" type="primary">flhA</name>
    <name evidence="8" type="ORF">FDQ92_11275</name>
</gene>
<protein>
    <recommendedName>
        <fullName evidence="7">Flagellar biosynthesis protein FlhA</fullName>
    </recommendedName>
</protein>
<keyword evidence="9" id="KW-1185">Reference proteome</keyword>
<feature type="transmembrane region" description="Helical" evidence="7">
    <location>
        <begin position="47"/>
        <end position="67"/>
    </location>
</feature>
<comment type="subcellular location">
    <subcellularLocation>
        <location evidence="1 7">Cell membrane</location>
        <topology evidence="1 7">Multi-pass membrane protein</topology>
    </subcellularLocation>
</comment>
<feature type="transmembrane region" description="Helical" evidence="7">
    <location>
        <begin position="74"/>
        <end position="98"/>
    </location>
</feature>
<feature type="transmembrane region" description="Helical" evidence="7">
    <location>
        <begin position="23"/>
        <end position="41"/>
    </location>
</feature>
<dbReference type="PIRSF" id="PIRSF005419">
    <property type="entry name" value="FlhA"/>
    <property type="match status" value="1"/>
</dbReference>
<name>A0A4V1ERS9_9BACT</name>
<dbReference type="NCBIfam" id="TIGR01398">
    <property type="entry name" value="FlhA"/>
    <property type="match status" value="1"/>
</dbReference>
<dbReference type="Pfam" id="PF00771">
    <property type="entry name" value="FHIPEP"/>
    <property type="match status" value="1"/>
</dbReference>
<dbReference type="EMBL" id="CP040098">
    <property type="protein sequence ID" value="QCQ22701.1"/>
    <property type="molecule type" value="Genomic_DNA"/>
</dbReference>
<dbReference type="InterPro" id="IPR042194">
    <property type="entry name" value="FHIPEP_1"/>
</dbReference>
<comment type="similarity">
    <text evidence="2 7">Belongs to the FHIPEP (flagella/HR/invasion proteins export pore) family.</text>
</comment>
<dbReference type="GO" id="GO:0044780">
    <property type="term" value="P:bacterial-type flagellum assembly"/>
    <property type="evidence" value="ECO:0007669"/>
    <property type="project" value="InterPro"/>
</dbReference>
<dbReference type="Gene3D" id="1.10.8.540">
    <property type="entry name" value="FHIPEP family, domain 3"/>
    <property type="match status" value="1"/>
</dbReference>
<comment type="function">
    <text evidence="7">Required for formation of the rod structure of the flagellar apparatus. Together with FliI and FliH, may constitute the export apparatus of flagellin.</text>
</comment>
<evidence type="ECO:0000256" key="6">
    <source>
        <dbReference type="ARBA" id="ARBA00023136"/>
    </source>
</evidence>
<evidence type="ECO:0000256" key="7">
    <source>
        <dbReference type="RuleBase" id="RU364093"/>
    </source>
</evidence>
<evidence type="ECO:0000256" key="2">
    <source>
        <dbReference type="ARBA" id="ARBA00008835"/>
    </source>
</evidence>
<evidence type="ECO:0000313" key="9">
    <source>
        <dbReference type="Proteomes" id="UP000298602"/>
    </source>
</evidence>
<reference evidence="8 9" key="2">
    <citation type="submission" date="2019-05" db="EMBL/GenBank/DDBJ databases">
        <authorList>
            <person name="Suflita J.M."/>
            <person name="Marks C.R."/>
        </authorList>
    </citation>
    <scope>NUCLEOTIDE SEQUENCE [LARGE SCALE GENOMIC DNA]</scope>
    <source>
        <strain evidence="8 9">ALDC</strain>
    </source>
</reference>
<feature type="transmembrane region" description="Helical" evidence="7">
    <location>
        <begin position="293"/>
        <end position="316"/>
    </location>
</feature>
<keyword evidence="4 7" id="KW-0812">Transmembrane</keyword>
<evidence type="ECO:0000256" key="5">
    <source>
        <dbReference type="ARBA" id="ARBA00022989"/>
    </source>
</evidence>
<feature type="transmembrane region" description="Helical" evidence="7">
    <location>
        <begin position="118"/>
        <end position="141"/>
    </location>
</feature>
<keyword evidence="6 7" id="KW-0472">Membrane</keyword>
<dbReference type="InterPro" id="IPR042196">
    <property type="entry name" value="FHIPEP_4"/>
</dbReference>
<evidence type="ECO:0000256" key="3">
    <source>
        <dbReference type="ARBA" id="ARBA00022475"/>
    </source>
</evidence>
<dbReference type="PANTHER" id="PTHR30161">
    <property type="entry name" value="FLAGELLAR EXPORT PROTEIN, MEMBRANE FLHA SUBUNIT-RELATED"/>
    <property type="match status" value="1"/>
</dbReference>
<dbReference type="Gene3D" id="3.40.30.60">
    <property type="entry name" value="FHIPEP family, domain 1"/>
    <property type="match status" value="1"/>
</dbReference>
<dbReference type="AlphaFoldDB" id="A0A4V1ERS9"/>
<organism evidence="8 9">
    <name type="scientific">Desulfoglaeba alkanexedens ALDC</name>
    <dbReference type="NCBI Taxonomy" id="980445"/>
    <lineage>
        <taxon>Bacteria</taxon>
        <taxon>Pseudomonadati</taxon>
        <taxon>Thermodesulfobacteriota</taxon>
        <taxon>Syntrophobacteria</taxon>
        <taxon>Syntrophobacterales</taxon>
        <taxon>Syntrophobacteraceae</taxon>
        <taxon>Desulfoglaeba</taxon>
    </lineage>
</organism>
<dbReference type="PRINTS" id="PR00949">
    <property type="entry name" value="TYPE3IMAPROT"/>
</dbReference>
<evidence type="ECO:0000256" key="4">
    <source>
        <dbReference type="ARBA" id="ARBA00022692"/>
    </source>
</evidence>
<dbReference type="PROSITE" id="PS00994">
    <property type="entry name" value="FHIPEP"/>
    <property type="match status" value="1"/>
</dbReference>
<dbReference type="Gene3D" id="3.40.50.12790">
    <property type="entry name" value="FHIPEP family, domain 4"/>
    <property type="match status" value="1"/>
</dbReference>
<keyword evidence="8" id="KW-0969">Cilium</keyword>
<keyword evidence="7" id="KW-0653">Protein transport</keyword>
<dbReference type="OrthoDB" id="9759185at2"/>
<proteinExistence type="inferred from homology"/>
<keyword evidence="5 7" id="KW-1133">Transmembrane helix</keyword>
<keyword evidence="7" id="KW-0813">Transport</keyword>
<reference evidence="8 9" key="1">
    <citation type="submission" date="2019-05" db="EMBL/GenBank/DDBJ databases">
        <title>The Complete Genome Sequence of the n-alkane-degrading Desulfoglaeba alkanexedens ALDC reveals multiple alkylsuccinate synthase gene clusters.</title>
        <authorList>
            <person name="Callaghan A.V."/>
            <person name="Davidova I.A."/>
            <person name="Duncan K.E."/>
            <person name="Morris B."/>
            <person name="McInerney M.J."/>
        </authorList>
    </citation>
    <scope>NUCLEOTIDE SEQUENCE [LARGE SCALE GENOMIC DNA]</scope>
    <source>
        <strain evidence="8 9">ALDC</strain>
    </source>
</reference>
<dbReference type="InterPro" id="IPR001712">
    <property type="entry name" value="T3SS_FHIPEP"/>
</dbReference>
<keyword evidence="3 7" id="KW-1003">Cell membrane</keyword>
<keyword evidence="8" id="KW-0282">Flagellum</keyword>
<keyword evidence="7" id="KW-1006">Bacterial flagellum protein export</keyword>
<dbReference type="InterPro" id="IPR006301">
    <property type="entry name" value="FlhA"/>
</dbReference>
<dbReference type="KEGG" id="dax:FDQ92_11275"/>
<dbReference type="GO" id="GO:0005886">
    <property type="term" value="C:plasma membrane"/>
    <property type="evidence" value="ECO:0007669"/>
    <property type="project" value="UniProtKB-SubCell"/>
</dbReference>
<feature type="transmembrane region" description="Helical" evidence="7">
    <location>
        <begin position="210"/>
        <end position="231"/>
    </location>
</feature>
<evidence type="ECO:0000256" key="1">
    <source>
        <dbReference type="ARBA" id="ARBA00004651"/>
    </source>
</evidence>
<accession>A0A4V1ERS9</accession>